<dbReference type="Pfam" id="PF08583">
    <property type="entry name" value="Cmc1"/>
    <property type="match status" value="1"/>
</dbReference>
<proteinExistence type="inferred from homology"/>
<gene>
    <name evidence="4" type="ORF">RMAR0315_LOCUS1738</name>
</gene>
<evidence type="ECO:0000256" key="1">
    <source>
        <dbReference type="ARBA" id="ARBA00007347"/>
    </source>
</evidence>
<name>A0A7S0BFM9_9RHOD</name>
<evidence type="ECO:0000256" key="3">
    <source>
        <dbReference type="RuleBase" id="RU364104"/>
    </source>
</evidence>
<dbReference type="InterPro" id="IPR013892">
    <property type="entry name" value="Cyt_c_biogenesis_Cmc1-like"/>
</dbReference>
<evidence type="ECO:0000313" key="4">
    <source>
        <dbReference type="EMBL" id="CAD8391763.1"/>
    </source>
</evidence>
<protein>
    <recommendedName>
        <fullName evidence="3">COX assembly mitochondrial protein</fullName>
    </recommendedName>
</protein>
<keyword evidence="2" id="KW-1015">Disulfide bond</keyword>
<comment type="subcellular location">
    <subcellularLocation>
        <location evidence="3">Mitochondrion</location>
    </subcellularLocation>
</comment>
<organism evidence="4">
    <name type="scientific">Rhodosorus marinus</name>
    <dbReference type="NCBI Taxonomy" id="101924"/>
    <lineage>
        <taxon>Eukaryota</taxon>
        <taxon>Rhodophyta</taxon>
        <taxon>Stylonematophyceae</taxon>
        <taxon>Stylonematales</taxon>
        <taxon>Stylonemataceae</taxon>
        <taxon>Rhodosorus</taxon>
    </lineage>
</organism>
<dbReference type="AlphaFoldDB" id="A0A7S0BFM9"/>
<dbReference type="EMBL" id="HBEK01003157">
    <property type="protein sequence ID" value="CAD8391763.1"/>
    <property type="molecule type" value="Transcribed_RNA"/>
</dbReference>
<evidence type="ECO:0000256" key="2">
    <source>
        <dbReference type="ARBA" id="ARBA00023157"/>
    </source>
</evidence>
<keyword evidence="3" id="KW-0496">Mitochondrion</keyword>
<sequence>MHPPEKYHFPRQPHKFFKKMTRVARPCQDEMMRFLACLKESGFSRDGFCAKKQADMLLCLKASKTSKPASVLGTKEMPWGVYLKDLRSLYKQRRPVQWPERKRSPSRII</sequence>
<reference evidence="4" key="1">
    <citation type="submission" date="2021-01" db="EMBL/GenBank/DDBJ databases">
        <authorList>
            <person name="Corre E."/>
            <person name="Pelletier E."/>
            <person name="Niang G."/>
            <person name="Scheremetjew M."/>
            <person name="Finn R."/>
            <person name="Kale V."/>
            <person name="Holt S."/>
            <person name="Cochrane G."/>
            <person name="Meng A."/>
            <person name="Brown T."/>
            <person name="Cohen L."/>
        </authorList>
    </citation>
    <scope>NUCLEOTIDE SEQUENCE</scope>
    <source>
        <strain evidence="4">UTEX LB 2760</strain>
    </source>
</reference>
<dbReference type="GO" id="GO:0005739">
    <property type="term" value="C:mitochondrion"/>
    <property type="evidence" value="ECO:0007669"/>
    <property type="project" value="UniProtKB-SubCell"/>
</dbReference>
<accession>A0A7S0BFM9</accession>
<dbReference type="PROSITE" id="PS51808">
    <property type="entry name" value="CHCH"/>
    <property type="match status" value="1"/>
</dbReference>
<comment type="similarity">
    <text evidence="1 3">Belongs to the CMC family.</text>
</comment>